<evidence type="ECO:0000256" key="1">
    <source>
        <dbReference type="SAM" id="MobiDB-lite"/>
    </source>
</evidence>
<gene>
    <name evidence="3" type="ORF">CH63R_00874</name>
</gene>
<feature type="signal peptide" evidence="2">
    <location>
        <begin position="1"/>
        <end position="15"/>
    </location>
</feature>
<accession>A0A1B7YUT2</accession>
<reference evidence="4" key="1">
    <citation type="journal article" date="2017" name="BMC Genomics">
        <title>Gapless genome assembly of Colletotrichum higginsianum reveals chromosome structure and association of transposable elements with secondary metabolite gene clusters.</title>
        <authorList>
            <person name="Dallery J.-F."/>
            <person name="Lapalu N."/>
            <person name="Zampounis A."/>
            <person name="Pigne S."/>
            <person name="Luyten I."/>
            <person name="Amselem J."/>
            <person name="Wittenberg A.H.J."/>
            <person name="Zhou S."/>
            <person name="de Queiroz M.V."/>
            <person name="Robin G.P."/>
            <person name="Auger A."/>
            <person name="Hainaut M."/>
            <person name="Henrissat B."/>
            <person name="Kim K.-T."/>
            <person name="Lee Y.-H."/>
            <person name="Lespinet O."/>
            <person name="Schwartz D.C."/>
            <person name="Thon M.R."/>
            <person name="O'Connell R.J."/>
        </authorList>
    </citation>
    <scope>NUCLEOTIDE SEQUENCE [LARGE SCALE GENOMIC DNA]</scope>
    <source>
        <strain evidence="4">IMI 349063</strain>
    </source>
</reference>
<name>A0A1B7YUT2_COLHI</name>
<dbReference type="AlphaFoldDB" id="A0A1B7YUT2"/>
<dbReference type="KEGG" id="chig:CH63R_00874"/>
<dbReference type="RefSeq" id="XP_018164211.1">
    <property type="nucleotide sequence ID" value="XM_018295849.1"/>
</dbReference>
<proteinExistence type="predicted"/>
<evidence type="ECO:0000256" key="2">
    <source>
        <dbReference type="SAM" id="SignalP"/>
    </source>
</evidence>
<comment type="caution">
    <text evidence="3">The sequence shown here is derived from an EMBL/GenBank/DDBJ whole genome shotgun (WGS) entry which is preliminary data.</text>
</comment>
<feature type="chain" id="PRO_5012678396" evidence="2">
    <location>
        <begin position="16"/>
        <end position="74"/>
    </location>
</feature>
<keyword evidence="2" id="KW-0732">Signal</keyword>
<feature type="region of interest" description="Disordered" evidence="1">
    <location>
        <begin position="21"/>
        <end position="47"/>
    </location>
</feature>
<dbReference type="Proteomes" id="UP000092177">
    <property type="component" value="Chromosome 1"/>
</dbReference>
<dbReference type="GeneID" id="28859956"/>
<sequence length="74" mass="7966">MYNFHILLLASLAAASVMVRDTPQPNNSPVTPPDNVGSPKQGNANIGLNPDYTYVVFKRDAEAANGDDVSDVKY</sequence>
<evidence type="ECO:0000313" key="3">
    <source>
        <dbReference type="EMBL" id="OBR15694.1"/>
    </source>
</evidence>
<organism evidence="3 4">
    <name type="scientific">Colletotrichum higginsianum (strain IMI 349063)</name>
    <name type="common">Crucifer anthracnose fungus</name>
    <dbReference type="NCBI Taxonomy" id="759273"/>
    <lineage>
        <taxon>Eukaryota</taxon>
        <taxon>Fungi</taxon>
        <taxon>Dikarya</taxon>
        <taxon>Ascomycota</taxon>
        <taxon>Pezizomycotina</taxon>
        <taxon>Sordariomycetes</taxon>
        <taxon>Hypocreomycetidae</taxon>
        <taxon>Glomerellales</taxon>
        <taxon>Glomerellaceae</taxon>
        <taxon>Colletotrichum</taxon>
        <taxon>Colletotrichum destructivum species complex</taxon>
    </lineage>
</organism>
<dbReference type="VEuPathDB" id="FungiDB:CH63R_00874"/>
<dbReference type="EMBL" id="LTAN01000001">
    <property type="protein sequence ID" value="OBR15694.1"/>
    <property type="molecule type" value="Genomic_DNA"/>
</dbReference>
<protein>
    <submittedName>
        <fullName evidence="3">Uncharacterized protein</fullName>
    </submittedName>
</protein>
<keyword evidence="4" id="KW-1185">Reference proteome</keyword>
<evidence type="ECO:0000313" key="4">
    <source>
        <dbReference type="Proteomes" id="UP000092177"/>
    </source>
</evidence>